<gene>
    <name evidence="1" type="ORF">LCGC14_1635930</name>
</gene>
<proteinExistence type="predicted"/>
<sequence>MDRCPHIVTKGNAEENLDYCRLAENRPGNMHVCLLVSGAECLEWEQIQKEEK</sequence>
<protein>
    <submittedName>
        <fullName evidence="1">Uncharacterized protein</fullName>
    </submittedName>
</protein>
<name>A0A0F9I1I4_9ZZZZ</name>
<reference evidence="1" key="1">
    <citation type="journal article" date="2015" name="Nature">
        <title>Complex archaea that bridge the gap between prokaryotes and eukaryotes.</title>
        <authorList>
            <person name="Spang A."/>
            <person name="Saw J.H."/>
            <person name="Jorgensen S.L."/>
            <person name="Zaremba-Niedzwiedzka K."/>
            <person name="Martijn J."/>
            <person name="Lind A.E."/>
            <person name="van Eijk R."/>
            <person name="Schleper C."/>
            <person name="Guy L."/>
            <person name="Ettema T.J."/>
        </authorList>
    </citation>
    <scope>NUCLEOTIDE SEQUENCE</scope>
</reference>
<comment type="caution">
    <text evidence="1">The sequence shown here is derived from an EMBL/GenBank/DDBJ whole genome shotgun (WGS) entry which is preliminary data.</text>
</comment>
<evidence type="ECO:0000313" key="1">
    <source>
        <dbReference type="EMBL" id="KKM21382.1"/>
    </source>
</evidence>
<organism evidence="1">
    <name type="scientific">marine sediment metagenome</name>
    <dbReference type="NCBI Taxonomy" id="412755"/>
    <lineage>
        <taxon>unclassified sequences</taxon>
        <taxon>metagenomes</taxon>
        <taxon>ecological metagenomes</taxon>
    </lineage>
</organism>
<accession>A0A0F9I1I4</accession>
<dbReference type="EMBL" id="LAZR01013563">
    <property type="protein sequence ID" value="KKM21382.1"/>
    <property type="molecule type" value="Genomic_DNA"/>
</dbReference>
<dbReference type="AlphaFoldDB" id="A0A0F9I1I4"/>